<feature type="repeat" description="ANK" evidence="3">
    <location>
        <begin position="139"/>
        <end position="171"/>
    </location>
</feature>
<feature type="repeat" description="ANK" evidence="3">
    <location>
        <begin position="435"/>
        <end position="467"/>
    </location>
</feature>
<feature type="repeat" description="ANK" evidence="3">
    <location>
        <begin position="247"/>
        <end position="279"/>
    </location>
</feature>
<dbReference type="PANTHER" id="PTHR24126:SF14">
    <property type="entry name" value="ANK_REP_REGION DOMAIN-CONTAINING PROTEIN"/>
    <property type="match status" value="1"/>
</dbReference>
<evidence type="ECO:0000256" key="2">
    <source>
        <dbReference type="ARBA" id="ARBA00023043"/>
    </source>
</evidence>
<dbReference type="SUPFAM" id="SSF48403">
    <property type="entry name" value="Ankyrin repeat"/>
    <property type="match status" value="2"/>
</dbReference>
<dbReference type="Gene3D" id="1.25.40.20">
    <property type="entry name" value="Ankyrin repeat-containing domain"/>
    <property type="match status" value="4"/>
</dbReference>
<evidence type="ECO:0000313" key="5">
    <source>
        <dbReference type="Proteomes" id="UP000256304"/>
    </source>
</evidence>
<evidence type="ECO:0000256" key="3">
    <source>
        <dbReference type="PROSITE-ProRule" id="PRU00023"/>
    </source>
</evidence>
<evidence type="ECO:0000313" key="4">
    <source>
        <dbReference type="EMBL" id="REE91365.1"/>
    </source>
</evidence>
<dbReference type="PROSITE" id="PS50297">
    <property type="entry name" value="ANK_REP_REGION"/>
    <property type="match status" value="6"/>
</dbReference>
<accession>A0A3D9SGJ0</accession>
<keyword evidence="1" id="KW-0677">Repeat</keyword>
<gene>
    <name evidence="4" type="ORF">A8990_10570</name>
</gene>
<dbReference type="PRINTS" id="PR01415">
    <property type="entry name" value="ANKYRIN"/>
</dbReference>
<dbReference type="SMART" id="SM00248">
    <property type="entry name" value="ANK"/>
    <property type="match status" value="10"/>
</dbReference>
<dbReference type="PROSITE" id="PS50088">
    <property type="entry name" value="ANK_REPEAT"/>
    <property type="match status" value="6"/>
</dbReference>
<protein>
    <submittedName>
        <fullName evidence="4">Ankyrin repeat protein</fullName>
    </submittedName>
</protein>
<name>A0A3D9SGJ0_9BACL</name>
<dbReference type="InterPro" id="IPR036770">
    <property type="entry name" value="Ankyrin_rpt-contain_sf"/>
</dbReference>
<feature type="repeat" description="ANK" evidence="3">
    <location>
        <begin position="469"/>
        <end position="501"/>
    </location>
</feature>
<proteinExistence type="predicted"/>
<dbReference type="OrthoDB" id="5657095at2"/>
<organism evidence="4 5">
    <name type="scientific">Paenibacillus taihuensis</name>
    <dbReference type="NCBI Taxonomy" id="1156355"/>
    <lineage>
        <taxon>Bacteria</taxon>
        <taxon>Bacillati</taxon>
        <taxon>Bacillota</taxon>
        <taxon>Bacilli</taxon>
        <taxon>Bacillales</taxon>
        <taxon>Paenibacillaceae</taxon>
        <taxon>Paenibacillus</taxon>
    </lineage>
</organism>
<keyword evidence="2 3" id="KW-0040">ANK repeat</keyword>
<dbReference type="PANTHER" id="PTHR24126">
    <property type="entry name" value="ANKYRIN REPEAT, PH AND SEC7 DOMAIN CONTAINING PROTEIN SECG-RELATED"/>
    <property type="match status" value="1"/>
</dbReference>
<feature type="repeat" description="ANK" evidence="3">
    <location>
        <begin position="38"/>
        <end position="70"/>
    </location>
</feature>
<reference evidence="4 5" key="1">
    <citation type="submission" date="2018-08" db="EMBL/GenBank/DDBJ databases">
        <title>Genomic Encyclopedia of Type Strains, Phase III (KMG-III): the genomes of soil and plant-associated and newly described type strains.</title>
        <authorList>
            <person name="Whitman W."/>
        </authorList>
    </citation>
    <scope>NUCLEOTIDE SEQUENCE [LARGE SCALE GENOMIC DNA]</scope>
    <source>
        <strain evidence="4 5">CGMCC 1.10966</strain>
    </source>
</reference>
<feature type="repeat" description="ANK" evidence="3">
    <location>
        <begin position="402"/>
        <end position="434"/>
    </location>
</feature>
<keyword evidence="5" id="KW-1185">Reference proteome</keyword>
<dbReference type="AlphaFoldDB" id="A0A3D9SGJ0"/>
<dbReference type="Proteomes" id="UP000256304">
    <property type="component" value="Unassembled WGS sequence"/>
</dbReference>
<dbReference type="Pfam" id="PF00023">
    <property type="entry name" value="Ank"/>
    <property type="match status" value="2"/>
</dbReference>
<dbReference type="InterPro" id="IPR002110">
    <property type="entry name" value="Ankyrin_rpt"/>
</dbReference>
<comment type="caution">
    <text evidence="4">The sequence shown here is derived from an EMBL/GenBank/DDBJ whole genome shotgun (WGS) entry which is preliminary data.</text>
</comment>
<dbReference type="RefSeq" id="WP_116188121.1">
    <property type="nucleotide sequence ID" value="NZ_QTTN01000005.1"/>
</dbReference>
<dbReference type="Pfam" id="PF12796">
    <property type="entry name" value="Ank_2"/>
    <property type="match status" value="4"/>
</dbReference>
<sequence>MRMPETIGLLFEGCMAGDTAAVTELLDKDASLAAASWGYFTPLHFAVRGGHDELVELLLRYGADASEQPCLSWQDSLLQKAQDRGHDSVVKLLREHLQRTLKVEPIGEKLAALIRDRKLRELLELLEQHPEAIHASDERGNTPLHWAVMTRQLELIDRLLIMGADPLAKRGDGSQPAQLALEGDYFYRANRNLPQDASRDTSFLLGYLIGRGGVPCDLFLAAATGDAMRVDELLKQNEALANSRDASGRSALYYAAKRGYAEVVKRLLAAGADPNAAERDAARGAALYAAVRGKHTACVKLLLAHGADPNAEVEASGNAVYAALQEGNQELIELVYAYGGNVTLTGACALGRIDLVGELLAANPSSIDGGDYGPLAQAASCGFTAIVKLLLRHQAPLSEPWYASNYMHYACSYADADMVKLLLEGGADPNHTNWLGVSYLHLIALQGKLELAELMIVHGADLGAVDKEHETTPLGWAAKYGKSDMVSYLLQQGAEAEPAGVPQWATPLAWAQRRGHQAIAEQLLAHRSAAV</sequence>
<evidence type="ECO:0000256" key="1">
    <source>
        <dbReference type="ARBA" id="ARBA00022737"/>
    </source>
</evidence>
<dbReference type="EMBL" id="QTTN01000005">
    <property type="protein sequence ID" value="REE91365.1"/>
    <property type="molecule type" value="Genomic_DNA"/>
</dbReference>